<accession>E9GEX2</accession>
<dbReference type="AlphaFoldDB" id="E9GEX2"/>
<evidence type="ECO:0000313" key="1">
    <source>
        <dbReference type="EMBL" id="EFX81911.1"/>
    </source>
</evidence>
<reference evidence="1 2" key="1">
    <citation type="journal article" date="2011" name="Science">
        <title>The ecoresponsive genome of Daphnia pulex.</title>
        <authorList>
            <person name="Colbourne J.K."/>
            <person name="Pfrender M.E."/>
            <person name="Gilbert D."/>
            <person name="Thomas W.K."/>
            <person name="Tucker A."/>
            <person name="Oakley T.H."/>
            <person name="Tokishita S."/>
            <person name="Aerts A."/>
            <person name="Arnold G.J."/>
            <person name="Basu M.K."/>
            <person name="Bauer D.J."/>
            <person name="Caceres C.E."/>
            <person name="Carmel L."/>
            <person name="Casola C."/>
            <person name="Choi J.H."/>
            <person name="Detter J.C."/>
            <person name="Dong Q."/>
            <person name="Dusheyko S."/>
            <person name="Eads B.D."/>
            <person name="Frohlich T."/>
            <person name="Geiler-Samerotte K.A."/>
            <person name="Gerlach D."/>
            <person name="Hatcher P."/>
            <person name="Jogdeo S."/>
            <person name="Krijgsveld J."/>
            <person name="Kriventseva E.V."/>
            <person name="Kultz D."/>
            <person name="Laforsch C."/>
            <person name="Lindquist E."/>
            <person name="Lopez J."/>
            <person name="Manak J.R."/>
            <person name="Muller J."/>
            <person name="Pangilinan J."/>
            <person name="Patwardhan R.P."/>
            <person name="Pitluck S."/>
            <person name="Pritham E.J."/>
            <person name="Rechtsteiner A."/>
            <person name="Rho M."/>
            <person name="Rogozin I.B."/>
            <person name="Sakarya O."/>
            <person name="Salamov A."/>
            <person name="Schaack S."/>
            <person name="Shapiro H."/>
            <person name="Shiga Y."/>
            <person name="Skalitzky C."/>
            <person name="Smith Z."/>
            <person name="Souvorov A."/>
            <person name="Sung W."/>
            <person name="Tang Z."/>
            <person name="Tsuchiya D."/>
            <person name="Tu H."/>
            <person name="Vos H."/>
            <person name="Wang M."/>
            <person name="Wolf Y.I."/>
            <person name="Yamagata H."/>
            <person name="Yamada T."/>
            <person name="Ye Y."/>
            <person name="Shaw J.R."/>
            <person name="Andrews J."/>
            <person name="Crease T.J."/>
            <person name="Tang H."/>
            <person name="Lucas S.M."/>
            <person name="Robertson H.M."/>
            <person name="Bork P."/>
            <person name="Koonin E.V."/>
            <person name="Zdobnov E.M."/>
            <person name="Grigoriev I.V."/>
            <person name="Lynch M."/>
            <person name="Boore J.L."/>
        </authorList>
    </citation>
    <scope>NUCLEOTIDE SEQUENCE [LARGE SCALE GENOMIC DNA]</scope>
</reference>
<sequence>MEYHQSQRSSSISNASSEMYNDVNFTGSSQQQQKSRDKETIITSVLLCWCVKYLYPGQRYRRLIDPSTDILWQLKNGWCCIYRLVACPGDSTVMAITTFVVNDIRQQRNSDNIVLFVLHADALLLATNGNDCYL</sequence>
<dbReference type="EMBL" id="GL732541">
    <property type="protein sequence ID" value="EFX81911.1"/>
    <property type="molecule type" value="Genomic_DNA"/>
</dbReference>
<name>E9GEX2_DAPPU</name>
<gene>
    <name evidence="1" type="ORF">DAPPUDRAFT_241716</name>
</gene>
<dbReference type="HOGENOM" id="CLU_1898322_0_0_1"/>
<proteinExistence type="predicted"/>
<protein>
    <submittedName>
        <fullName evidence="1">Uncharacterized protein</fullName>
    </submittedName>
</protein>
<dbReference type="Proteomes" id="UP000000305">
    <property type="component" value="Unassembled WGS sequence"/>
</dbReference>
<dbReference type="InParanoid" id="E9GEX2"/>
<evidence type="ECO:0000313" key="2">
    <source>
        <dbReference type="Proteomes" id="UP000000305"/>
    </source>
</evidence>
<organism evidence="1 2">
    <name type="scientific">Daphnia pulex</name>
    <name type="common">Water flea</name>
    <dbReference type="NCBI Taxonomy" id="6669"/>
    <lineage>
        <taxon>Eukaryota</taxon>
        <taxon>Metazoa</taxon>
        <taxon>Ecdysozoa</taxon>
        <taxon>Arthropoda</taxon>
        <taxon>Crustacea</taxon>
        <taxon>Branchiopoda</taxon>
        <taxon>Diplostraca</taxon>
        <taxon>Cladocera</taxon>
        <taxon>Anomopoda</taxon>
        <taxon>Daphniidae</taxon>
        <taxon>Daphnia</taxon>
    </lineage>
</organism>
<keyword evidence="2" id="KW-1185">Reference proteome</keyword>
<dbReference type="KEGG" id="dpx:DAPPUDRAFT_241716"/>